<keyword evidence="9" id="KW-0289">Folate biosynthesis</keyword>
<dbReference type="PANTHER" id="PTHR20941">
    <property type="entry name" value="FOLATE SYNTHESIS PROTEINS"/>
    <property type="match status" value="1"/>
</dbReference>
<dbReference type="InterPro" id="IPR000489">
    <property type="entry name" value="Pterin-binding_dom"/>
</dbReference>
<evidence type="ECO:0000256" key="9">
    <source>
        <dbReference type="ARBA" id="ARBA00022909"/>
    </source>
</evidence>
<evidence type="ECO:0000259" key="10">
    <source>
        <dbReference type="PROSITE" id="PS50972"/>
    </source>
</evidence>
<proteinExistence type="inferred from homology"/>
<comment type="caution">
    <text evidence="11">The sequence shown here is derived from an EMBL/GenBank/DDBJ whole genome shotgun (WGS) entry which is preliminary data.</text>
</comment>
<organism evidence="11 12">
    <name type="scientific">Amycolatopsis ultiminotia</name>
    <dbReference type="NCBI Taxonomy" id="543629"/>
    <lineage>
        <taxon>Bacteria</taxon>
        <taxon>Bacillati</taxon>
        <taxon>Actinomycetota</taxon>
        <taxon>Actinomycetes</taxon>
        <taxon>Pseudonocardiales</taxon>
        <taxon>Pseudonocardiaceae</taxon>
        <taxon>Amycolatopsis</taxon>
    </lineage>
</organism>
<evidence type="ECO:0000256" key="8">
    <source>
        <dbReference type="ARBA" id="ARBA00022842"/>
    </source>
</evidence>
<keyword evidence="12" id="KW-1185">Reference proteome</keyword>
<keyword evidence="7" id="KW-0479">Metal-binding</keyword>
<reference evidence="12" key="1">
    <citation type="journal article" date="2019" name="Int. J. Syst. Evol. Microbiol.">
        <title>The Global Catalogue of Microorganisms (GCM) 10K type strain sequencing project: providing services to taxonomists for standard genome sequencing and annotation.</title>
        <authorList>
            <consortium name="The Broad Institute Genomics Platform"/>
            <consortium name="The Broad Institute Genome Sequencing Center for Infectious Disease"/>
            <person name="Wu L."/>
            <person name="Ma J."/>
        </authorList>
    </citation>
    <scope>NUCLEOTIDE SEQUENCE [LARGE SCALE GENOMIC DNA]</scope>
    <source>
        <strain evidence="12">JCM 16898</strain>
    </source>
</reference>
<evidence type="ECO:0000256" key="3">
    <source>
        <dbReference type="ARBA" id="ARBA00004763"/>
    </source>
</evidence>
<comment type="pathway">
    <text evidence="3">Cofactor biosynthesis; tetrahydrofolate biosynthesis; 7,8-dihydrofolate from 2-amino-4-hydroxy-6-hydroxymethyl-7,8-dihydropteridine diphosphate and 4-aminobenzoate: step 1/2.</text>
</comment>
<evidence type="ECO:0000313" key="11">
    <source>
        <dbReference type="EMBL" id="GAA3527062.1"/>
    </source>
</evidence>
<keyword evidence="6" id="KW-0808">Transferase</keyword>
<accession>A0ABP6V478</accession>
<gene>
    <name evidence="11" type="primary">folP_1</name>
    <name evidence="11" type="ORF">GCM10022222_07570</name>
</gene>
<dbReference type="InterPro" id="IPR011005">
    <property type="entry name" value="Dihydropteroate_synth-like_sf"/>
</dbReference>
<comment type="cofactor">
    <cofactor evidence="2">
        <name>Mg(2+)</name>
        <dbReference type="ChEBI" id="CHEBI:18420"/>
    </cofactor>
</comment>
<dbReference type="InterPro" id="IPR045031">
    <property type="entry name" value="DHP_synth-like"/>
</dbReference>
<evidence type="ECO:0000256" key="1">
    <source>
        <dbReference type="ARBA" id="ARBA00000012"/>
    </source>
</evidence>
<keyword evidence="8" id="KW-0460">Magnesium</keyword>
<dbReference type="EC" id="2.5.1.15" evidence="5"/>
<evidence type="ECO:0000256" key="6">
    <source>
        <dbReference type="ARBA" id="ARBA00022679"/>
    </source>
</evidence>
<dbReference type="PANTHER" id="PTHR20941:SF1">
    <property type="entry name" value="FOLIC ACID SYNTHESIS PROTEIN FOL1"/>
    <property type="match status" value="1"/>
</dbReference>
<dbReference type="RefSeq" id="WP_344855255.1">
    <property type="nucleotide sequence ID" value="NZ_BAAAZN010000001.1"/>
</dbReference>
<evidence type="ECO:0000256" key="5">
    <source>
        <dbReference type="ARBA" id="ARBA00012458"/>
    </source>
</evidence>
<evidence type="ECO:0000256" key="2">
    <source>
        <dbReference type="ARBA" id="ARBA00001946"/>
    </source>
</evidence>
<dbReference type="NCBIfam" id="TIGR01496">
    <property type="entry name" value="DHPS"/>
    <property type="match status" value="1"/>
</dbReference>
<dbReference type="Gene3D" id="3.20.20.20">
    <property type="entry name" value="Dihydropteroate synthase-like"/>
    <property type="match status" value="1"/>
</dbReference>
<comment type="similarity">
    <text evidence="4">Belongs to the DHPS family.</text>
</comment>
<evidence type="ECO:0000256" key="4">
    <source>
        <dbReference type="ARBA" id="ARBA00009503"/>
    </source>
</evidence>
<name>A0ABP6V478_9PSEU</name>
<comment type="catalytic activity">
    <reaction evidence="1">
        <text>(7,8-dihydropterin-6-yl)methyl diphosphate + 4-aminobenzoate = 7,8-dihydropteroate + diphosphate</text>
        <dbReference type="Rhea" id="RHEA:19949"/>
        <dbReference type="ChEBI" id="CHEBI:17836"/>
        <dbReference type="ChEBI" id="CHEBI:17839"/>
        <dbReference type="ChEBI" id="CHEBI:33019"/>
        <dbReference type="ChEBI" id="CHEBI:72950"/>
        <dbReference type="EC" id="2.5.1.15"/>
    </reaction>
</comment>
<protein>
    <recommendedName>
        <fullName evidence="5">dihydropteroate synthase</fullName>
        <ecNumber evidence="5">2.5.1.15</ecNumber>
    </recommendedName>
</protein>
<dbReference type="SUPFAM" id="SSF51717">
    <property type="entry name" value="Dihydropteroate synthetase-like"/>
    <property type="match status" value="1"/>
</dbReference>
<dbReference type="InterPro" id="IPR006390">
    <property type="entry name" value="DHP_synth_dom"/>
</dbReference>
<feature type="domain" description="Pterin-binding" evidence="10">
    <location>
        <begin position="25"/>
        <end position="278"/>
    </location>
</feature>
<dbReference type="Proteomes" id="UP001500689">
    <property type="component" value="Unassembled WGS sequence"/>
</dbReference>
<evidence type="ECO:0000256" key="7">
    <source>
        <dbReference type="ARBA" id="ARBA00022723"/>
    </source>
</evidence>
<dbReference type="PROSITE" id="PS50972">
    <property type="entry name" value="PTERIN_BINDING"/>
    <property type="match status" value="1"/>
</dbReference>
<sequence>MPALRRRRRFELRAVDRTLSLGDAPLVMGVVNASPESFSDGGSVGDVGRQLERAAGLLAEGADILDVGGESAVTNEAAIPVAVEIDRVVPLVRRIVDELGAVVSVDTYKPEVAAAAIAAGAVIVNDVSGLRDVGLADVCARTRAALVLMHTRAAPKQRLQDPRRYPDVVGDVVHFLNLRMRTALERGVAVDSLIVDPGPDFAKTPAQTIGLLRRIDDVHALGRPLLIAVSRKDFVGALTGRRPSRRLAGTLAALGHCLDAGGHILRVHDVGAVRDFLTVRAALGGELDIEPDLVLDEALRHERAWS</sequence>
<dbReference type="EMBL" id="BAAAZN010000001">
    <property type="protein sequence ID" value="GAA3527062.1"/>
    <property type="molecule type" value="Genomic_DNA"/>
</dbReference>
<evidence type="ECO:0000313" key="12">
    <source>
        <dbReference type="Proteomes" id="UP001500689"/>
    </source>
</evidence>
<dbReference type="Pfam" id="PF00809">
    <property type="entry name" value="Pterin_bind"/>
    <property type="match status" value="1"/>
</dbReference>